<dbReference type="Proteomes" id="UP000605846">
    <property type="component" value="Unassembled WGS sequence"/>
</dbReference>
<reference evidence="2" key="1">
    <citation type="submission" date="2020-01" db="EMBL/GenBank/DDBJ databases">
        <title>Genome Sequencing of Three Apophysomyces-Like Fungal Strains Confirms a Novel Fungal Genus in the Mucoromycota with divergent Burkholderia-like Endosymbiotic Bacteria.</title>
        <authorList>
            <person name="Stajich J.E."/>
            <person name="Macias A.M."/>
            <person name="Carter-House D."/>
            <person name="Lovett B."/>
            <person name="Kasson L.R."/>
            <person name="Berry K."/>
            <person name="Grigoriev I."/>
            <person name="Chang Y."/>
            <person name="Spatafora J."/>
            <person name="Kasson M.T."/>
        </authorList>
    </citation>
    <scope>NUCLEOTIDE SEQUENCE</scope>
    <source>
        <strain evidence="2">NRRL A-21654</strain>
    </source>
</reference>
<feature type="compositionally biased region" description="Acidic residues" evidence="1">
    <location>
        <begin position="73"/>
        <end position="82"/>
    </location>
</feature>
<organism evidence="2 3">
    <name type="scientific">Apophysomyces ossiformis</name>
    <dbReference type="NCBI Taxonomy" id="679940"/>
    <lineage>
        <taxon>Eukaryota</taxon>
        <taxon>Fungi</taxon>
        <taxon>Fungi incertae sedis</taxon>
        <taxon>Mucoromycota</taxon>
        <taxon>Mucoromycotina</taxon>
        <taxon>Mucoromycetes</taxon>
        <taxon>Mucorales</taxon>
        <taxon>Mucorineae</taxon>
        <taxon>Mucoraceae</taxon>
        <taxon>Apophysomyces</taxon>
    </lineage>
</organism>
<accession>A0A8H7EMI6</accession>
<keyword evidence="3" id="KW-1185">Reference proteome</keyword>
<evidence type="ECO:0000256" key="1">
    <source>
        <dbReference type="SAM" id="MobiDB-lite"/>
    </source>
</evidence>
<sequence>MEGVVARRSNKRGEGGLDESEDEAEEEVDDKDDNDKRCLSFKAGNKSGLKADSYWFVSNIGTGSKKAGAAPTDDTDEIDTGDVGDGGRTAVSLSIIYEIEDPKWVATPEVKSKEEE</sequence>
<dbReference type="EMBL" id="JABAYA010000126">
    <property type="protein sequence ID" value="KAF7724206.1"/>
    <property type="molecule type" value="Genomic_DNA"/>
</dbReference>
<feature type="region of interest" description="Disordered" evidence="1">
    <location>
        <begin position="1"/>
        <end position="37"/>
    </location>
</feature>
<evidence type="ECO:0000313" key="3">
    <source>
        <dbReference type="Proteomes" id="UP000605846"/>
    </source>
</evidence>
<gene>
    <name evidence="2" type="ORF">EC973_001225</name>
</gene>
<name>A0A8H7EMI6_9FUNG</name>
<proteinExistence type="predicted"/>
<dbReference type="AlphaFoldDB" id="A0A8H7EMI6"/>
<feature type="region of interest" description="Disordered" evidence="1">
    <location>
        <begin position="62"/>
        <end position="85"/>
    </location>
</feature>
<comment type="caution">
    <text evidence="2">The sequence shown here is derived from an EMBL/GenBank/DDBJ whole genome shotgun (WGS) entry which is preliminary data.</text>
</comment>
<evidence type="ECO:0000313" key="2">
    <source>
        <dbReference type="EMBL" id="KAF7724206.1"/>
    </source>
</evidence>
<feature type="compositionally biased region" description="Acidic residues" evidence="1">
    <location>
        <begin position="16"/>
        <end position="32"/>
    </location>
</feature>
<protein>
    <submittedName>
        <fullName evidence="2">Uncharacterized protein</fullName>
    </submittedName>
</protein>